<name>A0A1X7SFB9_AMPQE</name>
<dbReference type="AlphaFoldDB" id="A0A1X7SFB9"/>
<dbReference type="InterPro" id="IPR007052">
    <property type="entry name" value="CS_dom"/>
</dbReference>
<dbReference type="SUPFAM" id="SSF49764">
    <property type="entry name" value="HSP20-like chaperones"/>
    <property type="match status" value="1"/>
</dbReference>
<feature type="domain" description="CS" evidence="1">
    <location>
        <begin position="1"/>
        <end position="55"/>
    </location>
</feature>
<evidence type="ECO:0000313" key="2">
    <source>
        <dbReference type="EnsemblMetazoa" id="Aqu2.1.00751_001"/>
    </source>
</evidence>
<dbReference type="InParanoid" id="A0A1X7SFB9"/>
<dbReference type="Pfam" id="PF04969">
    <property type="entry name" value="CS"/>
    <property type="match status" value="1"/>
</dbReference>
<evidence type="ECO:0000259" key="1">
    <source>
        <dbReference type="PROSITE" id="PS51203"/>
    </source>
</evidence>
<dbReference type="EnsemblMetazoa" id="Aqu2.1.00751_001">
    <property type="protein sequence ID" value="Aqu2.1.00751_001"/>
    <property type="gene ID" value="Aqu2.1.00751"/>
</dbReference>
<dbReference type="Gene3D" id="2.60.40.790">
    <property type="match status" value="1"/>
</dbReference>
<dbReference type="PROSITE" id="PS51203">
    <property type="entry name" value="CS"/>
    <property type="match status" value="1"/>
</dbReference>
<organism evidence="2">
    <name type="scientific">Amphimedon queenslandica</name>
    <name type="common">Sponge</name>
    <dbReference type="NCBI Taxonomy" id="400682"/>
    <lineage>
        <taxon>Eukaryota</taxon>
        <taxon>Metazoa</taxon>
        <taxon>Porifera</taxon>
        <taxon>Demospongiae</taxon>
        <taxon>Heteroscleromorpha</taxon>
        <taxon>Haplosclerida</taxon>
        <taxon>Niphatidae</taxon>
        <taxon>Amphimedon</taxon>
    </lineage>
</organism>
<dbReference type="InterPro" id="IPR008978">
    <property type="entry name" value="HSP20-like_chaperone"/>
</dbReference>
<proteinExistence type="predicted"/>
<reference evidence="2" key="1">
    <citation type="submission" date="2017-05" db="UniProtKB">
        <authorList>
            <consortium name="EnsemblMetazoa"/>
        </authorList>
    </citation>
    <scope>IDENTIFICATION</scope>
</reference>
<protein>
    <recommendedName>
        <fullName evidence="1">CS domain-containing protein</fullName>
    </recommendedName>
</protein>
<sequence>TIDGVFIEVNVKEGTRSKDIKVNITPKLSLRVSGEPLFEGKLAGNIVADESVWKK</sequence>
<accession>A0A1X7SFB9</accession>
<dbReference type="OrthoDB" id="515366at2759"/>